<protein>
    <recommendedName>
        <fullName evidence="4">DUF2254 domain-containing protein</fullName>
    </recommendedName>
</protein>
<dbReference type="Pfam" id="PF10011">
    <property type="entry name" value="DUF2254"/>
    <property type="match status" value="1"/>
</dbReference>
<sequence>MAYITTVLEANLRLTGEAKLWWIYQGSAQGARAVLSTIAGSMITVAGLVFSLTMLVLSLTSNQFGPRLVRNFMDDTGNQLVMGTFVATFVYCLVALPTIDESGVPLPNLSVSVGLALALVSLGVLIYFIHHIASSIQANNLLARVGHELEDAVRRLFPEAADGQAIWAAPELPQGFERRAGELGAQQSGYLQMTDLGRLYDLARDQDLLIELTHRPGDFVIAGGALCRVWPPESFTPELAARLHRGFTLGVERTEAQDVEYVARLLAESALRALSPGVNDPYTAITCIDWLGSGLALLATRGRRPPFRLDENGELRLLLPQVDFALVAMGCLEPIRRAARENVMCTVRLLEVLADLARQVRLPQDHEALTHLAQAVEADIMDNLRLAWDRELVRQKYLAVMDELKQSGLRLAPPPLESGGEQGESGRG</sequence>
<keyword evidence="3" id="KW-1185">Reference proteome</keyword>
<proteinExistence type="predicted"/>
<dbReference type="Proteomes" id="UP001366166">
    <property type="component" value="Chromosome"/>
</dbReference>
<keyword evidence="1" id="KW-0812">Transmembrane</keyword>
<evidence type="ECO:0000313" key="2">
    <source>
        <dbReference type="EMBL" id="BEQ16611.1"/>
    </source>
</evidence>
<organism evidence="2 3">
    <name type="scientific">Desulfoferula mesophila</name>
    <dbReference type="NCBI Taxonomy" id="3058419"/>
    <lineage>
        <taxon>Bacteria</taxon>
        <taxon>Pseudomonadati</taxon>
        <taxon>Thermodesulfobacteriota</taxon>
        <taxon>Desulfarculia</taxon>
        <taxon>Desulfarculales</taxon>
        <taxon>Desulfarculaceae</taxon>
        <taxon>Desulfoferula</taxon>
    </lineage>
</organism>
<dbReference type="RefSeq" id="WP_338602689.1">
    <property type="nucleotide sequence ID" value="NZ_AP028679.1"/>
</dbReference>
<keyword evidence="1" id="KW-0472">Membrane</keyword>
<feature type="transmembrane region" description="Helical" evidence="1">
    <location>
        <begin position="111"/>
        <end position="129"/>
    </location>
</feature>
<evidence type="ECO:0000313" key="3">
    <source>
        <dbReference type="Proteomes" id="UP001366166"/>
    </source>
</evidence>
<name>A0AAU9F0R2_9BACT</name>
<dbReference type="KEGG" id="dmp:FAK_36770"/>
<feature type="transmembrane region" description="Helical" evidence="1">
    <location>
        <begin position="80"/>
        <end position="99"/>
    </location>
</feature>
<evidence type="ECO:0000256" key="1">
    <source>
        <dbReference type="SAM" id="Phobius"/>
    </source>
</evidence>
<dbReference type="EMBL" id="AP028679">
    <property type="protein sequence ID" value="BEQ16611.1"/>
    <property type="molecule type" value="Genomic_DNA"/>
</dbReference>
<reference evidence="3" key="1">
    <citation type="journal article" date="2023" name="Arch. Microbiol.">
        <title>Desulfoferula mesophilus gen. nov. sp. nov., a mesophilic sulfate-reducing bacterium isolated from a brackish lake sediment.</title>
        <authorList>
            <person name="Watanabe T."/>
            <person name="Yabe T."/>
            <person name="Tsuji J.M."/>
            <person name="Fukui M."/>
        </authorList>
    </citation>
    <scope>NUCLEOTIDE SEQUENCE [LARGE SCALE GENOMIC DNA]</scope>
    <source>
        <strain evidence="3">12FAK</strain>
    </source>
</reference>
<evidence type="ECO:0008006" key="4">
    <source>
        <dbReference type="Google" id="ProtNLM"/>
    </source>
</evidence>
<dbReference type="InterPro" id="IPR018723">
    <property type="entry name" value="DUF2254_membrane"/>
</dbReference>
<accession>A0AAU9F0R2</accession>
<dbReference type="AlphaFoldDB" id="A0AAU9F0R2"/>
<keyword evidence="1" id="KW-1133">Transmembrane helix</keyword>
<gene>
    <name evidence="2" type="ORF">FAK_36770</name>
</gene>
<feature type="transmembrane region" description="Helical" evidence="1">
    <location>
        <begin position="38"/>
        <end position="59"/>
    </location>
</feature>